<dbReference type="Proteomes" id="UP000663829">
    <property type="component" value="Unassembled WGS sequence"/>
</dbReference>
<name>A0A814UFN5_9BILA</name>
<evidence type="ECO:0000313" key="5">
    <source>
        <dbReference type="Proteomes" id="UP000663829"/>
    </source>
</evidence>
<gene>
    <name evidence="2" type="ORF">GPM918_LOCUS22310</name>
    <name evidence="1" type="ORF">OVA965_LOCUS17449</name>
    <name evidence="4" type="ORF">SRO942_LOCUS22308</name>
    <name evidence="3" type="ORF">TMI583_LOCUS17458</name>
</gene>
<dbReference type="EMBL" id="CAJNOQ010007601">
    <property type="protein sequence ID" value="CAF1173477.1"/>
    <property type="molecule type" value="Genomic_DNA"/>
</dbReference>
<evidence type="ECO:0000313" key="2">
    <source>
        <dbReference type="EMBL" id="CAF1173477.1"/>
    </source>
</evidence>
<accession>A0A814UFN5</accession>
<organism evidence="2 5">
    <name type="scientific">Didymodactylos carnosus</name>
    <dbReference type="NCBI Taxonomy" id="1234261"/>
    <lineage>
        <taxon>Eukaryota</taxon>
        <taxon>Metazoa</taxon>
        <taxon>Spiralia</taxon>
        <taxon>Gnathifera</taxon>
        <taxon>Rotifera</taxon>
        <taxon>Eurotatoria</taxon>
        <taxon>Bdelloidea</taxon>
        <taxon>Philodinida</taxon>
        <taxon>Philodinidae</taxon>
        <taxon>Didymodactylos</taxon>
    </lineage>
</organism>
<evidence type="ECO:0000313" key="3">
    <source>
        <dbReference type="EMBL" id="CAF3827136.1"/>
    </source>
</evidence>
<dbReference type="EMBL" id="CAJNOK010008369">
    <property type="protein sequence ID" value="CAF1061701.1"/>
    <property type="molecule type" value="Genomic_DNA"/>
</dbReference>
<reference evidence="2" key="1">
    <citation type="submission" date="2021-02" db="EMBL/GenBank/DDBJ databases">
        <authorList>
            <person name="Nowell W R."/>
        </authorList>
    </citation>
    <scope>NUCLEOTIDE SEQUENCE</scope>
</reference>
<dbReference type="Proteomes" id="UP000681722">
    <property type="component" value="Unassembled WGS sequence"/>
</dbReference>
<dbReference type="EMBL" id="CAJOBC010007601">
    <property type="protein sequence ID" value="CAF3937351.1"/>
    <property type="molecule type" value="Genomic_DNA"/>
</dbReference>
<evidence type="ECO:0000313" key="1">
    <source>
        <dbReference type="EMBL" id="CAF1061701.1"/>
    </source>
</evidence>
<dbReference type="AlphaFoldDB" id="A0A814UFN5"/>
<protein>
    <submittedName>
        <fullName evidence="2">Uncharacterized protein</fullName>
    </submittedName>
</protein>
<comment type="caution">
    <text evidence="2">The sequence shown here is derived from an EMBL/GenBank/DDBJ whole genome shotgun (WGS) entry which is preliminary data.</text>
</comment>
<dbReference type="Proteomes" id="UP000682733">
    <property type="component" value="Unassembled WGS sequence"/>
</dbReference>
<sequence>MDEALLAAARNYSAASVMIEEYGQRVIQANDRIFYRCPICNQIRWVARGFQSFVGFTCFQCQWNRIAQGCTPS</sequence>
<dbReference type="EMBL" id="CAJOBA010008382">
    <property type="protein sequence ID" value="CAF3827136.1"/>
    <property type="molecule type" value="Genomic_DNA"/>
</dbReference>
<evidence type="ECO:0000313" key="4">
    <source>
        <dbReference type="EMBL" id="CAF3937351.1"/>
    </source>
</evidence>
<dbReference type="Proteomes" id="UP000677228">
    <property type="component" value="Unassembled WGS sequence"/>
</dbReference>
<proteinExistence type="predicted"/>
<keyword evidence="5" id="KW-1185">Reference proteome</keyword>